<dbReference type="GO" id="GO:0003844">
    <property type="term" value="F:1,4-alpha-glucan branching enzyme activity"/>
    <property type="evidence" value="ECO:0007669"/>
    <property type="project" value="TreeGrafter"/>
</dbReference>
<evidence type="ECO:0000313" key="3">
    <source>
        <dbReference type="Proteomes" id="UP000604046"/>
    </source>
</evidence>
<dbReference type="AlphaFoldDB" id="A0A812UE60"/>
<dbReference type="InterPro" id="IPR013780">
    <property type="entry name" value="Glyco_hydro_b"/>
</dbReference>
<dbReference type="OrthoDB" id="418073at2759"/>
<feature type="domain" description="Alpha-amylase/branching enzyme C-terminal all beta" evidence="1">
    <location>
        <begin position="137"/>
        <end position="198"/>
    </location>
</feature>
<dbReference type="Gene3D" id="3.20.20.80">
    <property type="entry name" value="Glycosidases"/>
    <property type="match status" value="1"/>
</dbReference>
<evidence type="ECO:0000259" key="1">
    <source>
        <dbReference type="Pfam" id="PF02806"/>
    </source>
</evidence>
<reference evidence="2" key="1">
    <citation type="submission" date="2021-02" db="EMBL/GenBank/DDBJ databases">
        <authorList>
            <person name="Dougan E. K."/>
            <person name="Rhodes N."/>
            <person name="Thang M."/>
            <person name="Chan C."/>
        </authorList>
    </citation>
    <scope>NUCLEOTIDE SEQUENCE</scope>
</reference>
<keyword evidence="3" id="KW-1185">Reference proteome</keyword>
<name>A0A812UE60_9DINO</name>
<dbReference type="Pfam" id="PF02806">
    <property type="entry name" value="Alpha-amylase_C"/>
    <property type="match status" value="1"/>
</dbReference>
<accession>A0A812UE60</accession>
<dbReference type="Proteomes" id="UP000604046">
    <property type="component" value="Unassembled WGS sequence"/>
</dbReference>
<proteinExistence type="predicted"/>
<dbReference type="InterPro" id="IPR006048">
    <property type="entry name" value="A-amylase/branching_C"/>
</dbReference>
<dbReference type="Gene3D" id="2.60.40.1180">
    <property type="entry name" value="Golgi alpha-mannosidase II"/>
    <property type="match status" value="1"/>
</dbReference>
<dbReference type="PANTHER" id="PTHR43651:SF3">
    <property type="entry name" value="1,4-ALPHA-GLUCAN-BRANCHING ENZYME"/>
    <property type="match status" value="1"/>
</dbReference>
<dbReference type="GO" id="GO:0005975">
    <property type="term" value="P:carbohydrate metabolic process"/>
    <property type="evidence" value="ECO:0007669"/>
    <property type="project" value="InterPro"/>
</dbReference>
<dbReference type="SUPFAM" id="SSF51011">
    <property type="entry name" value="Glycosyl hydrolase domain"/>
    <property type="match status" value="1"/>
</dbReference>
<dbReference type="GO" id="GO:0005737">
    <property type="term" value="C:cytoplasm"/>
    <property type="evidence" value="ECO:0007669"/>
    <property type="project" value="TreeGrafter"/>
</dbReference>
<sequence length="647" mass="71689">MSEMRAYAESHDQSIVGDKTIAFWLMDAEMYTGMGDDGTPGTVVVERGMAMHKIIRLLTLGLGGEGYLNFMGNEFGHPEWVDFPREGNKWSYAHCRRRFDLADSGLLRYRFLLKWDVAMHAMEESTGFASDEHLLVSSQHEEDKVIVFERANLLFVVNLHPCKDYADYKVGVREHGRYKICLDSDAYDFRGRGRTIHDWAYFSEPEGVPGGPGNFNDRCASITLKAVTFSTLSLLWNLAWFISLFATGRGPEMRSKGPKILTARIKKTTSAVELFTLLDAELDSPCFNALHTSAAFTRLAFLKKRQRLAKAEVRDPVLRRLAANLHRQLLQDKISPRAAANILWAVVQVHGDVAKHMAAEAALLTRCVQQKAGSMNAFDLSNCLWAVASLHRAEPEVLKAAPALAKSIPRRAAQFVPQALSNILWAAATLQESAPEVLAAVPAVAASIPRKVAEFNPQDLSNCLWAAATLQEAAPEVLAAVPACAERVPEQVEKMIPQHLSNCLWAAANLQESLPVVLTFVPSVADRIPNQVERMIPQALSNCLWAAAYLQEAAPAALTAVPAIVKCIPRRVDRMILQELSNCLWAAGNLQEVAPVVLTAVPAIAERLPQKVVESIGLGRGQHPGQKLHRRATRLPWQFTHRARWRT</sequence>
<dbReference type="InterPro" id="IPR017853">
    <property type="entry name" value="GH"/>
</dbReference>
<dbReference type="EMBL" id="CAJNDS010002690">
    <property type="protein sequence ID" value="CAE7565755.1"/>
    <property type="molecule type" value="Genomic_DNA"/>
</dbReference>
<gene>
    <name evidence="2" type="primary">SBE1</name>
    <name evidence="2" type="ORF">SNAT2548_LOCUS32046</name>
</gene>
<protein>
    <submittedName>
        <fullName evidence="2">SBE1 protein</fullName>
    </submittedName>
</protein>
<dbReference type="SUPFAM" id="SSF51445">
    <property type="entry name" value="(Trans)glycosidases"/>
    <property type="match status" value="1"/>
</dbReference>
<comment type="caution">
    <text evidence="2">The sequence shown here is derived from an EMBL/GenBank/DDBJ whole genome shotgun (WGS) entry which is preliminary data.</text>
</comment>
<dbReference type="GO" id="GO:0043169">
    <property type="term" value="F:cation binding"/>
    <property type="evidence" value="ECO:0007669"/>
    <property type="project" value="InterPro"/>
</dbReference>
<evidence type="ECO:0000313" key="2">
    <source>
        <dbReference type="EMBL" id="CAE7565755.1"/>
    </source>
</evidence>
<dbReference type="PANTHER" id="PTHR43651">
    <property type="entry name" value="1,4-ALPHA-GLUCAN-BRANCHING ENZYME"/>
    <property type="match status" value="1"/>
</dbReference>
<organism evidence="2 3">
    <name type="scientific">Symbiodinium natans</name>
    <dbReference type="NCBI Taxonomy" id="878477"/>
    <lineage>
        <taxon>Eukaryota</taxon>
        <taxon>Sar</taxon>
        <taxon>Alveolata</taxon>
        <taxon>Dinophyceae</taxon>
        <taxon>Suessiales</taxon>
        <taxon>Symbiodiniaceae</taxon>
        <taxon>Symbiodinium</taxon>
    </lineage>
</organism>